<reference evidence="4" key="1">
    <citation type="journal article" date="2019" name="Int. J. Syst. Evol. Microbiol.">
        <title>The Global Catalogue of Microorganisms (GCM) 10K type strain sequencing project: providing services to taxonomists for standard genome sequencing and annotation.</title>
        <authorList>
            <consortium name="The Broad Institute Genomics Platform"/>
            <consortium name="The Broad Institute Genome Sequencing Center for Infectious Disease"/>
            <person name="Wu L."/>
            <person name="Ma J."/>
        </authorList>
    </citation>
    <scope>NUCLEOTIDE SEQUENCE [LARGE SCALE GENOMIC DNA]</scope>
    <source>
        <strain evidence="4">JCM 18532</strain>
    </source>
</reference>
<feature type="domain" description="Putative T7SS secretion signal" evidence="2">
    <location>
        <begin position="6"/>
        <end position="178"/>
    </location>
</feature>
<dbReference type="Proteomes" id="UP001499882">
    <property type="component" value="Unassembled WGS sequence"/>
</dbReference>
<keyword evidence="4" id="KW-1185">Reference proteome</keyword>
<dbReference type="RefSeq" id="WP_345525918.1">
    <property type="nucleotide sequence ID" value="NZ_BAABKN010000009.1"/>
</dbReference>
<feature type="compositionally biased region" description="Basic and acidic residues" evidence="1">
    <location>
        <begin position="493"/>
        <end position="503"/>
    </location>
</feature>
<evidence type="ECO:0000313" key="3">
    <source>
        <dbReference type="EMBL" id="GAA4731249.1"/>
    </source>
</evidence>
<evidence type="ECO:0000256" key="1">
    <source>
        <dbReference type="SAM" id="MobiDB-lite"/>
    </source>
</evidence>
<organism evidence="3 4">
    <name type="scientific">Nocardioides endophyticus</name>
    <dbReference type="NCBI Taxonomy" id="1353775"/>
    <lineage>
        <taxon>Bacteria</taxon>
        <taxon>Bacillati</taxon>
        <taxon>Actinomycetota</taxon>
        <taxon>Actinomycetes</taxon>
        <taxon>Propionibacteriales</taxon>
        <taxon>Nocardioidaceae</taxon>
        <taxon>Nocardioides</taxon>
    </lineage>
</organism>
<dbReference type="EMBL" id="BAABKN010000009">
    <property type="protein sequence ID" value="GAA4731249.1"/>
    <property type="molecule type" value="Genomic_DNA"/>
</dbReference>
<evidence type="ECO:0000313" key="4">
    <source>
        <dbReference type="Proteomes" id="UP001499882"/>
    </source>
</evidence>
<dbReference type="Pfam" id="PF21725">
    <property type="entry name" value="T7SS_signal"/>
    <property type="match status" value="1"/>
</dbReference>
<protein>
    <recommendedName>
        <fullName evidence="2">Putative T7SS secretion signal domain-containing protein</fullName>
    </recommendedName>
</protein>
<comment type="caution">
    <text evidence="3">The sequence shown here is derived from an EMBL/GenBank/DDBJ whole genome shotgun (WGS) entry which is preliminary data.</text>
</comment>
<accession>A0ABP8YLL4</accession>
<evidence type="ECO:0000259" key="2">
    <source>
        <dbReference type="Pfam" id="PF21725"/>
    </source>
</evidence>
<dbReference type="InterPro" id="IPR049082">
    <property type="entry name" value="T7SS_signal"/>
</dbReference>
<sequence length="559" mass="60051">MPDFHIDGDPGAIRARATTTYDKGQLFFNTGDALSAIDTNGWIGRAADHFRDAHKLEPERWYAAGNGFRTAGTALQSYATAVEQAQKVGEWAQGEYDRGDEVTHSARASYDAEVSDARQKLAAGVYSSLTIEPFHDPGQAIRDNAISEFGSAKASLEEAAQTCAGQVRAGCSAAPEEPHWWESGLKFVGGIFQGAGEAVWDLLTISPFGAVNMITDTWKLATGDLTPEELMKKYELSLETVGDMWQALQDDPVEFGKNLGKGLLDRDAWADDPARALGHLVPDAIAAVATAGTGAVATRGIKGGADALDALSDMSRVADDLGALSKLDDLGDLRHLDDVGDLGDLRRLDNLDDGLLDLVHKPVDELTPSEIRELVDARSAVTVEPGTPMQRVITPDDAADYLRGSSDNPYFKPDETFGFTAREEDVAGLRTPQEMYDGLGLDYKDSQYLRDGDPSLPNHGGQAVDDMHVLRYPAQGADDVVVPQHSDLGDSGKYDADAVDRDNPFTGNGYTKGGIPEFRTETATNLEAGSEIWRVDAAGNQHLVGTLEIVDGTPTWVAP</sequence>
<name>A0ABP8YLL4_9ACTN</name>
<gene>
    <name evidence="3" type="ORF">GCM10023350_13230</name>
</gene>
<feature type="region of interest" description="Disordered" evidence="1">
    <location>
        <begin position="493"/>
        <end position="516"/>
    </location>
</feature>
<proteinExistence type="predicted"/>